<feature type="domain" description="Mechanosensitive ion channel MscS" evidence="6">
    <location>
        <begin position="105"/>
        <end position="173"/>
    </location>
</feature>
<evidence type="ECO:0000259" key="6">
    <source>
        <dbReference type="Pfam" id="PF00924"/>
    </source>
</evidence>
<dbReference type="OrthoDB" id="8685113at2"/>
<name>A0A0R0CA78_9GAMM</name>
<comment type="caution">
    <text evidence="7">The sequence shown here is derived from an EMBL/GenBank/DDBJ whole genome shotgun (WGS) entry which is preliminary data.</text>
</comment>
<comment type="subunit">
    <text evidence="5">Homoheptamer.</text>
</comment>
<evidence type="ECO:0000256" key="2">
    <source>
        <dbReference type="ARBA" id="ARBA00022692"/>
    </source>
</evidence>
<dbReference type="Proteomes" id="UP000050864">
    <property type="component" value="Unassembled WGS sequence"/>
</dbReference>
<keyword evidence="5" id="KW-0406">Ion transport</keyword>
<dbReference type="Gene3D" id="2.30.30.60">
    <property type="match status" value="1"/>
</dbReference>
<comment type="subcellular location">
    <subcellularLocation>
        <location evidence="5">Cell inner membrane</location>
        <topology evidence="5">Multi-pass membrane protein</topology>
    </subcellularLocation>
    <subcellularLocation>
        <location evidence="1">Membrane</location>
    </subcellularLocation>
</comment>
<dbReference type="InterPro" id="IPR006685">
    <property type="entry name" value="MscS_channel_2nd"/>
</dbReference>
<keyword evidence="8" id="KW-1185">Reference proteome</keyword>
<gene>
    <name evidence="7" type="ORF">ABB26_12085</name>
</gene>
<comment type="similarity">
    <text evidence="5">Belongs to the MscS (TC 1.A.23) family.</text>
</comment>
<sequence>MKQYLPPSMHDWIGPLTTGLNIVAILLVALLLRLLTRRLLSRLGRHYTLPQPIEMAIRRLSSFIIWTVTALAVLDRIGVQPSVLWTAFTGFAAVGAVAFFAAWSVLSNVFCTFLIFTTRPFRLGDQIELLENGEKPGLKGSVVDINLIYTTLHEIGGPAEGTLMQIPNSLFFQRGLRRWRGGEPVHGVIEGDG</sequence>
<comment type="caution">
    <text evidence="5">Lacks conserved residue(s) required for the propagation of feature annotation.</text>
</comment>
<keyword evidence="4 5" id="KW-0472">Membrane</keyword>
<evidence type="ECO:0000256" key="3">
    <source>
        <dbReference type="ARBA" id="ARBA00022989"/>
    </source>
</evidence>
<dbReference type="InterPro" id="IPR045275">
    <property type="entry name" value="MscS_archaea/bacteria_type"/>
</dbReference>
<evidence type="ECO:0000256" key="4">
    <source>
        <dbReference type="ARBA" id="ARBA00023136"/>
    </source>
</evidence>
<organism evidence="7 8">
    <name type="scientific">Stenotrophomonas humi</name>
    <dbReference type="NCBI Taxonomy" id="405444"/>
    <lineage>
        <taxon>Bacteria</taxon>
        <taxon>Pseudomonadati</taxon>
        <taxon>Pseudomonadota</taxon>
        <taxon>Gammaproteobacteria</taxon>
        <taxon>Lysobacterales</taxon>
        <taxon>Lysobacteraceae</taxon>
        <taxon>Stenotrophomonas</taxon>
    </lineage>
</organism>
<dbReference type="EMBL" id="LDJI01000022">
    <property type="protein sequence ID" value="KRG63418.1"/>
    <property type="molecule type" value="Genomic_DNA"/>
</dbReference>
<dbReference type="SUPFAM" id="SSF50182">
    <property type="entry name" value="Sm-like ribonucleoproteins"/>
    <property type="match status" value="1"/>
</dbReference>
<reference evidence="7 8" key="1">
    <citation type="submission" date="2015-05" db="EMBL/GenBank/DDBJ databases">
        <title>Genome sequencing and analysis of members of genus Stenotrophomonas.</title>
        <authorList>
            <person name="Patil P.P."/>
            <person name="Midha S."/>
            <person name="Patil P.B."/>
        </authorList>
    </citation>
    <scope>NUCLEOTIDE SEQUENCE [LARGE SCALE GENOMIC DNA]</scope>
    <source>
        <strain evidence="7 8">DSM 18929</strain>
    </source>
</reference>
<keyword evidence="5" id="KW-0813">Transport</keyword>
<dbReference type="PANTHER" id="PTHR30221">
    <property type="entry name" value="SMALL-CONDUCTANCE MECHANOSENSITIVE CHANNEL"/>
    <property type="match status" value="1"/>
</dbReference>
<dbReference type="STRING" id="405444.ABB26_12085"/>
<dbReference type="InterPro" id="IPR010920">
    <property type="entry name" value="LSM_dom_sf"/>
</dbReference>
<dbReference type="PANTHER" id="PTHR30221:SF8">
    <property type="entry name" value="SMALL-CONDUCTANCE MECHANOSENSITIVE CHANNEL"/>
    <property type="match status" value="1"/>
</dbReference>
<proteinExistence type="inferred from homology"/>
<dbReference type="RefSeq" id="WP_057634454.1">
    <property type="nucleotide sequence ID" value="NZ_LDJI01000022.1"/>
</dbReference>
<keyword evidence="5" id="KW-0997">Cell inner membrane</keyword>
<keyword evidence="3 5" id="KW-1133">Transmembrane helix</keyword>
<dbReference type="GO" id="GO:0008381">
    <property type="term" value="F:mechanosensitive monoatomic ion channel activity"/>
    <property type="evidence" value="ECO:0007669"/>
    <property type="project" value="InterPro"/>
</dbReference>
<keyword evidence="2 5" id="KW-0812">Transmembrane</keyword>
<dbReference type="PATRIC" id="fig|405444.3.peg.1510"/>
<keyword evidence="5" id="KW-1003">Cell membrane</keyword>
<dbReference type="GO" id="GO:0005886">
    <property type="term" value="C:plasma membrane"/>
    <property type="evidence" value="ECO:0007669"/>
    <property type="project" value="UniProtKB-SubCell"/>
</dbReference>
<dbReference type="InterPro" id="IPR023408">
    <property type="entry name" value="MscS_beta-dom_sf"/>
</dbReference>
<evidence type="ECO:0000313" key="8">
    <source>
        <dbReference type="Proteomes" id="UP000050864"/>
    </source>
</evidence>
<evidence type="ECO:0000313" key="7">
    <source>
        <dbReference type="EMBL" id="KRG63418.1"/>
    </source>
</evidence>
<protein>
    <recommendedName>
        <fullName evidence="5">Small-conductance mechanosensitive channel</fullName>
    </recommendedName>
</protein>
<dbReference type="Gene3D" id="1.10.287.1260">
    <property type="match status" value="1"/>
</dbReference>
<feature type="transmembrane region" description="Helical" evidence="5">
    <location>
        <begin position="56"/>
        <end position="77"/>
    </location>
</feature>
<evidence type="ECO:0000256" key="1">
    <source>
        <dbReference type="ARBA" id="ARBA00004370"/>
    </source>
</evidence>
<feature type="transmembrane region" description="Helical" evidence="5">
    <location>
        <begin position="83"/>
        <end position="116"/>
    </location>
</feature>
<dbReference type="AlphaFoldDB" id="A0A0R0CA78"/>
<comment type="function">
    <text evidence="5">Mechanosensitive channel that participates in the regulation of osmotic pressure changes within the cell, opening in response to stretch forces in the membrane lipid bilayer, without the need for other proteins. Contributes to normal resistance to hypoosmotic shock. Forms an ion channel of 1.0 nanosiemens conductance with a slight preference for anions.</text>
</comment>
<dbReference type="Pfam" id="PF00924">
    <property type="entry name" value="MS_channel_2nd"/>
    <property type="match status" value="1"/>
</dbReference>
<feature type="transmembrane region" description="Helical" evidence="5">
    <location>
        <begin position="12"/>
        <end position="35"/>
    </location>
</feature>
<evidence type="ECO:0000256" key="5">
    <source>
        <dbReference type="RuleBase" id="RU369025"/>
    </source>
</evidence>
<keyword evidence="5" id="KW-0407">Ion channel</keyword>
<accession>A0A0R0CA78</accession>